<proteinExistence type="predicted"/>
<dbReference type="AlphaFoldDB" id="A0A1Q3EN05"/>
<feature type="domain" description="DUF6699" evidence="2">
    <location>
        <begin position="277"/>
        <end position="425"/>
    </location>
</feature>
<name>A0A1Q3EN05_LENED</name>
<dbReference type="STRING" id="5353.A0A1Q3EN05"/>
<dbReference type="InterPro" id="IPR046522">
    <property type="entry name" value="DUF6699"/>
</dbReference>
<feature type="compositionally biased region" description="Low complexity" evidence="1">
    <location>
        <begin position="91"/>
        <end position="102"/>
    </location>
</feature>
<reference evidence="3 4" key="2">
    <citation type="submission" date="2017-02" db="EMBL/GenBank/DDBJ databases">
        <title>A genome survey and senescence transcriptome analysis in Lentinula edodes.</title>
        <authorList>
            <person name="Sakamoto Y."/>
            <person name="Nakade K."/>
            <person name="Sato S."/>
            <person name="Yoshida Y."/>
            <person name="Miyazaki K."/>
            <person name="Natsume S."/>
            <person name="Konno N."/>
        </authorList>
    </citation>
    <scope>NUCLEOTIDE SEQUENCE [LARGE SCALE GENOMIC DNA]</scope>
    <source>
        <strain evidence="3 4">NBRC 111202</strain>
    </source>
</reference>
<accession>A0A1Q3EN05</accession>
<evidence type="ECO:0000259" key="2">
    <source>
        <dbReference type="Pfam" id="PF20415"/>
    </source>
</evidence>
<feature type="compositionally biased region" description="Low complexity" evidence="1">
    <location>
        <begin position="40"/>
        <end position="55"/>
    </location>
</feature>
<gene>
    <name evidence="3" type="ORF">LENED_010554</name>
</gene>
<dbReference type="Proteomes" id="UP000188533">
    <property type="component" value="Unassembled WGS sequence"/>
</dbReference>
<evidence type="ECO:0000313" key="4">
    <source>
        <dbReference type="Proteomes" id="UP000188533"/>
    </source>
</evidence>
<evidence type="ECO:0000256" key="1">
    <source>
        <dbReference type="SAM" id="MobiDB-lite"/>
    </source>
</evidence>
<dbReference type="EMBL" id="BDGU01000651">
    <property type="protein sequence ID" value="GAW08494.1"/>
    <property type="molecule type" value="Genomic_DNA"/>
</dbReference>
<keyword evidence="4" id="KW-1185">Reference proteome</keyword>
<feature type="compositionally biased region" description="Pro residues" evidence="1">
    <location>
        <begin position="56"/>
        <end position="66"/>
    </location>
</feature>
<feature type="compositionally biased region" description="Polar residues" evidence="1">
    <location>
        <begin position="72"/>
        <end position="83"/>
    </location>
</feature>
<reference evidence="3 4" key="1">
    <citation type="submission" date="2016-08" db="EMBL/GenBank/DDBJ databases">
        <authorList>
            <consortium name="Lentinula edodes genome sequencing consortium"/>
            <person name="Sakamoto Y."/>
            <person name="Nakade K."/>
            <person name="Sato S."/>
            <person name="Yoshida Y."/>
            <person name="Miyazaki K."/>
            <person name="Natsume S."/>
            <person name="Konno N."/>
        </authorList>
    </citation>
    <scope>NUCLEOTIDE SEQUENCE [LARGE SCALE GENOMIC DNA]</scope>
    <source>
        <strain evidence="3 4">NBRC 111202</strain>
    </source>
</reference>
<dbReference type="Pfam" id="PF20415">
    <property type="entry name" value="DUF6699"/>
    <property type="match status" value="1"/>
</dbReference>
<feature type="region of interest" description="Disordered" evidence="1">
    <location>
        <begin position="1"/>
        <end position="123"/>
    </location>
</feature>
<feature type="compositionally biased region" description="Polar residues" evidence="1">
    <location>
        <begin position="1"/>
        <end position="16"/>
    </location>
</feature>
<protein>
    <recommendedName>
        <fullName evidence="2">DUF6699 domain-containing protein</fullName>
    </recommendedName>
</protein>
<organism evidence="3 4">
    <name type="scientific">Lentinula edodes</name>
    <name type="common">Shiitake mushroom</name>
    <name type="synonym">Lentinus edodes</name>
    <dbReference type="NCBI Taxonomy" id="5353"/>
    <lineage>
        <taxon>Eukaryota</taxon>
        <taxon>Fungi</taxon>
        <taxon>Dikarya</taxon>
        <taxon>Basidiomycota</taxon>
        <taxon>Agaricomycotina</taxon>
        <taxon>Agaricomycetes</taxon>
        <taxon>Agaricomycetidae</taxon>
        <taxon>Agaricales</taxon>
        <taxon>Marasmiineae</taxon>
        <taxon>Omphalotaceae</taxon>
        <taxon>Lentinula</taxon>
    </lineage>
</organism>
<evidence type="ECO:0000313" key="3">
    <source>
        <dbReference type="EMBL" id="GAW08494.1"/>
    </source>
</evidence>
<comment type="caution">
    <text evidence="3">The sequence shown here is derived from an EMBL/GenBank/DDBJ whole genome shotgun (WGS) entry which is preliminary data.</text>
</comment>
<sequence length="468" mass="50758">MTALYSPSHNASQDSRSGPLIFEPVIPQGSPRSSVFENGVRSVSRASLRSRSRSPVAPPPLPPPHSAPVIPNTPNSPLSSPRLSVNEARRLSASASPRALSPVTPGSPSENFLHPGYQPAFMSSRSRSATPEIFIPPLESSDPTPAPPTTDPIPVQEHPAYAAAPFWGQPYSGVSYPYFNYYPPQPYPYHSTPYVAPGVDMWPPPPISTPYAMPQFPQTLAAYEYPTPFNISTAHNTPFPSTPMFAMGPSTPWIPMTPWTVGSPAVRVNPRLAPGGLRWDLLHHPDQARYINDFGALKAPKFSDNALTMAPQSSGGPRMKVSKVEITSSSHAVLNYWMSIWGPIPLPHHKVFDVLSAVYNYLAQPLTAQETKLLLDTPQNVGHALRAKEARANDSWALACVILQEEGYRRIDVIGVHRGFGGISVEKITPTGLPAAAAEGNDEPEQEAEVELTIALSPLPGDADENWM</sequence>